<dbReference type="AlphaFoldDB" id="A0AAW1D1Z0"/>
<dbReference type="Pfam" id="PF00135">
    <property type="entry name" value="COesterase"/>
    <property type="match status" value="1"/>
</dbReference>
<dbReference type="Gene3D" id="3.40.50.1820">
    <property type="entry name" value="alpha/beta hydrolase"/>
    <property type="match status" value="1"/>
</dbReference>
<dbReference type="InterPro" id="IPR050309">
    <property type="entry name" value="Type-B_Carboxylest/Lipase"/>
</dbReference>
<evidence type="ECO:0000256" key="4">
    <source>
        <dbReference type="ARBA" id="ARBA00023180"/>
    </source>
</evidence>
<dbReference type="PANTHER" id="PTHR11559">
    <property type="entry name" value="CARBOXYLESTERASE"/>
    <property type="match status" value="1"/>
</dbReference>
<comment type="caution">
    <text evidence="7">The sequence shown here is derived from an EMBL/GenBank/DDBJ whole genome shotgun (WGS) entry which is preliminary data.</text>
</comment>
<keyword evidence="2" id="KW-0719">Serine esterase</keyword>
<dbReference type="Proteomes" id="UP001461498">
    <property type="component" value="Unassembled WGS sequence"/>
</dbReference>
<dbReference type="InterPro" id="IPR019826">
    <property type="entry name" value="Carboxylesterase_B_AS"/>
</dbReference>
<comment type="similarity">
    <text evidence="1 5">Belongs to the type-B carboxylesterase/lipase family.</text>
</comment>
<dbReference type="GO" id="GO:0052689">
    <property type="term" value="F:carboxylic ester hydrolase activity"/>
    <property type="evidence" value="ECO:0007669"/>
    <property type="project" value="UniProtKB-KW"/>
</dbReference>
<dbReference type="EMBL" id="JAPXFL010000008">
    <property type="protein sequence ID" value="KAK9502365.1"/>
    <property type="molecule type" value="Genomic_DNA"/>
</dbReference>
<sequence length="536" mass="61263">MNVLQMYLMCNMYFSRCGEFQANTTEGPVTGFQIKSRTGRNFMAFGGIPYAKPPVGELRFEDPQPPEKRNKIREGVWIGPRCLQSLYVVTAIENVVQGQEDCLYLSIATHNLNPPKLYPVLVHLHGGNYDRGYGQRFVKPQYFMDYDVVVVSMDFRLGIQGFLSTEDEVLPGNYGLKDQSMALKWIRKNIKNFGGDPNRITIYGESSGGSSVHHQMISPWSKGLFNQGIMESGTAVSTWDMLPKGFSRQRTITVAKELGCPTNSSQLILACLKTVDSKELTRIIKIFRSNLIESKAIFTPVVDSYSRRPFLPKDPHYLKVPPVPLMMVVADLDGMVKSAYFTKEPGYYNELDKNFPELIRNVLFTDVNTISKSTANRIRKFYLGDKPVSPATVKNITDIITDSWFIWPSLTTLMRHSGPHYLLLNAYDAENTMQYYFGGGKILNGATHMDIGLHIWDDRPGIIFDRPADLEFSKLLVNLWTNFITYGTPAPPGFKYVWPKWDEVQQRYLRINNEGVTVEKKIFEERMRFWSTIFKN</sequence>
<gene>
    <name evidence="7" type="ORF">O3M35_011154</name>
</gene>
<dbReference type="EC" id="3.1.1.-" evidence="5"/>
<dbReference type="InterPro" id="IPR029058">
    <property type="entry name" value="AB_hydrolase_fold"/>
</dbReference>
<reference evidence="7 8" key="1">
    <citation type="submission" date="2022-12" db="EMBL/GenBank/DDBJ databases">
        <title>Chromosome-level genome assembly of true bugs.</title>
        <authorList>
            <person name="Ma L."/>
            <person name="Li H."/>
        </authorList>
    </citation>
    <scope>NUCLEOTIDE SEQUENCE [LARGE SCALE GENOMIC DNA]</scope>
    <source>
        <strain evidence="7">Lab_2022b</strain>
    </source>
</reference>
<feature type="domain" description="Carboxylesterase type B" evidence="6">
    <location>
        <begin position="22"/>
        <end position="530"/>
    </location>
</feature>
<dbReference type="SUPFAM" id="SSF53474">
    <property type="entry name" value="alpha/beta-Hydrolases"/>
    <property type="match status" value="1"/>
</dbReference>
<dbReference type="InterPro" id="IPR002018">
    <property type="entry name" value="CarbesteraseB"/>
</dbReference>
<protein>
    <recommendedName>
        <fullName evidence="5">Carboxylic ester hydrolase</fullName>
        <ecNumber evidence="5">3.1.1.-</ecNumber>
    </recommendedName>
</protein>
<accession>A0AAW1D1Z0</accession>
<dbReference type="PROSITE" id="PS00122">
    <property type="entry name" value="CARBOXYLESTERASE_B_1"/>
    <property type="match status" value="1"/>
</dbReference>
<evidence type="ECO:0000259" key="6">
    <source>
        <dbReference type="Pfam" id="PF00135"/>
    </source>
</evidence>
<keyword evidence="8" id="KW-1185">Reference proteome</keyword>
<proteinExistence type="inferred from homology"/>
<evidence type="ECO:0000256" key="3">
    <source>
        <dbReference type="ARBA" id="ARBA00022801"/>
    </source>
</evidence>
<name>A0AAW1D1Z0_9HEMI</name>
<keyword evidence="3 5" id="KW-0378">Hydrolase</keyword>
<organism evidence="7 8">
    <name type="scientific">Rhynocoris fuscipes</name>
    <dbReference type="NCBI Taxonomy" id="488301"/>
    <lineage>
        <taxon>Eukaryota</taxon>
        <taxon>Metazoa</taxon>
        <taxon>Ecdysozoa</taxon>
        <taxon>Arthropoda</taxon>
        <taxon>Hexapoda</taxon>
        <taxon>Insecta</taxon>
        <taxon>Pterygota</taxon>
        <taxon>Neoptera</taxon>
        <taxon>Paraneoptera</taxon>
        <taxon>Hemiptera</taxon>
        <taxon>Heteroptera</taxon>
        <taxon>Panheteroptera</taxon>
        <taxon>Cimicomorpha</taxon>
        <taxon>Reduviidae</taxon>
        <taxon>Harpactorinae</taxon>
        <taxon>Harpactorini</taxon>
        <taxon>Rhynocoris</taxon>
    </lineage>
</organism>
<evidence type="ECO:0000256" key="2">
    <source>
        <dbReference type="ARBA" id="ARBA00022487"/>
    </source>
</evidence>
<evidence type="ECO:0000256" key="1">
    <source>
        <dbReference type="ARBA" id="ARBA00005964"/>
    </source>
</evidence>
<evidence type="ECO:0000313" key="7">
    <source>
        <dbReference type="EMBL" id="KAK9502365.1"/>
    </source>
</evidence>
<keyword evidence="4" id="KW-0325">Glycoprotein</keyword>
<evidence type="ECO:0000313" key="8">
    <source>
        <dbReference type="Proteomes" id="UP001461498"/>
    </source>
</evidence>
<evidence type="ECO:0000256" key="5">
    <source>
        <dbReference type="RuleBase" id="RU361235"/>
    </source>
</evidence>